<dbReference type="Pfam" id="PF13727">
    <property type="entry name" value="CoA_binding_3"/>
    <property type="match status" value="1"/>
</dbReference>
<dbReference type="OrthoDB" id="9808602at2"/>
<gene>
    <name evidence="9" type="ORF">E5225_14215</name>
</gene>
<dbReference type="Pfam" id="PF02397">
    <property type="entry name" value="Bac_transf"/>
    <property type="match status" value="1"/>
</dbReference>
<keyword evidence="10" id="KW-1185">Reference proteome</keyword>
<name>A0A4P7SMR7_9CELL</name>
<evidence type="ECO:0000256" key="5">
    <source>
        <dbReference type="ARBA" id="ARBA00022989"/>
    </source>
</evidence>
<sequence length="499" mass="54066">MGATVGVTARRVAEDAPATSASAPSLHWARAYAHRVAVTDAAAVVVAVAVAYAVRFPLDDPAVVSGEFSPSYLSVSLVLLVAWCAALTFGRTRDRRLVGTGPGEFTRVTQVTWHLFASVAVIGFLFRMEIGRGYLGIAAPLGLLLVLAGRMAWRRRLHRSRDAGADRSDVLVVGPRSTVAALIHEFHRNPRAGYQVTGVCLVDHDARPRAHAVAGVPVLGAHTDAARLAQQQGVAAVAVAGSYSMSNEEVRALAWDLEGSGIDMAITLNLTDVAGPRVLMQPVNGLPLVYVDEARFTGSKYIVKSLFDWFGALAITLVISPVLLVLALLVKLTSRGPVLYKQERIGKDGRPFHIYKFRSMQVGAHDRLAEVLAAEGVTAVGVFYKPKNDPRVTPVGRVLRRYSLDELPQLFNVLRGEMSLVGPRPQIEAEVATYDRAAHRRLRVRPGLTGLWQVSGRSNLDAETAMRMDVAYVENWTLFGDVMILARTLRAMLAGEGAR</sequence>
<feature type="transmembrane region" description="Helical" evidence="7">
    <location>
        <begin position="72"/>
        <end position="90"/>
    </location>
</feature>
<dbReference type="GO" id="GO:0016780">
    <property type="term" value="F:phosphotransferase activity, for other substituted phosphate groups"/>
    <property type="evidence" value="ECO:0007669"/>
    <property type="project" value="TreeGrafter"/>
</dbReference>
<keyword evidence="5 7" id="KW-1133">Transmembrane helix</keyword>
<keyword evidence="4 7" id="KW-0812">Transmembrane</keyword>
<feature type="transmembrane region" description="Helical" evidence="7">
    <location>
        <begin position="134"/>
        <end position="153"/>
    </location>
</feature>
<evidence type="ECO:0000313" key="10">
    <source>
        <dbReference type="Proteomes" id="UP000296469"/>
    </source>
</evidence>
<evidence type="ECO:0000256" key="4">
    <source>
        <dbReference type="ARBA" id="ARBA00022692"/>
    </source>
</evidence>
<evidence type="ECO:0000259" key="8">
    <source>
        <dbReference type="Pfam" id="PF02397"/>
    </source>
</evidence>
<dbReference type="GO" id="GO:0016020">
    <property type="term" value="C:membrane"/>
    <property type="evidence" value="ECO:0007669"/>
    <property type="project" value="UniProtKB-SubCell"/>
</dbReference>
<comment type="similarity">
    <text evidence="2">Belongs to the bacterial sugar transferase family.</text>
</comment>
<dbReference type="InterPro" id="IPR003362">
    <property type="entry name" value="Bact_transf"/>
</dbReference>
<dbReference type="EMBL" id="CP039291">
    <property type="protein sequence ID" value="QCB94536.1"/>
    <property type="molecule type" value="Genomic_DNA"/>
</dbReference>
<keyword evidence="6 7" id="KW-0472">Membrane</keyword>
<comment type="subcellular location">
    <subcellularLocation>
        <location evidence="1">Membrane</location>
        <topology evidence="1">Multi-pass membrane protein</topology>
    </subcellularLocation>
</comment>
<evidence type="ECO:0000256" key="3">
    <source>
        <dbReference type="ARBA" id="ARBA00022679"/>
    </source>
</evidence>
<keyword evidence="3 9" id="KW-0808">Transferase</keyword>
<evidence type="ECO:0000256" key="2">
    <source>
        <dbReference type="ARBA" id="ARBA00006464"/>
    </source>
</evidence>
<dbReference type="Proteomes" id="UP000296469">
    <property type="component" value="Chromosome"/>
</dbReference>
<accession>A0A4P7SMR7</accession>
<feature type="transmembrane region" description="Helical" evidence="7">
    <location>
        <begin position="309"/>
        <end position="330"/>
    </location>
</feature>
<evidence type="ECO:0000256" key="1">
    <source>
        <dbReference type="ARBA" id="ARBA00004141"/>
    </source>
</evidence>
<feature type="domain" description="Bacterial sugar transferase" evidence="8">
    <location>
        <begin position="304"/>
        <end position="493"/>
    </location>
</feature>
<dbReference type="AlphaFoldDB" id="A0A4P7SMR7"/>
<dbReference type="InterPro" id="IPR017475">
    <property type="entry name" value="EPS_sugar_tfrase"/>
</dbReference>
<dbReference type="Gene3D" id="3.40.50.720">
    <property type="entry name" value="NAD(P)-binding Rossmann-like Domain"/>
    <property type="match status" value="1"/>
</dbReference>
<protein>
    <submittedName>
        <fullName evidence="9">Sugar transferase</fullName>
    </submittedName>
</protein>
<evidence type="ECO:0000256" key="7">
    <source>
        <dbReference type="SAM" id="Phobius"/>
    </source>
</evidence>
<dbReference type="PANTHER" id="PTHR30576">
    <property type="entry name" value="COLANIC BIOSYNTHESIS UDP-GLUCOSE LIPID CARRIER TRANSFERASE"/>
    <property type="match status" value="1"/>
</dbReference>
<dbReference type="PANTHER" id="PTHR30576:SF10">
    <property type="entry name" value="SLL5057 PROTEIN"/>
    <property type="match status" value="1"/>
</dbReference>
<organism evidence="9 10">
    <name type="scientific">Cellulomonas shaoxiangyii</name>
    <dbReference type="NCBI Taxonomy" id="2566013"/>
    <lineage>
        <taxon>Bacteria</taxon>
        <taxon>Bacillati</taxon>
        <taxon>Actinomycetota</taxon>
        <taxon>Actinomycetes</taxon>
        <taxon>Micrococcales</taxon>
        <taxon>Cellulomonadaceae</taxon>
        <taxon>Cellulomonas</taxon>
    </lineage>
</organism>
<dbReference type="NCBIfam" id="TIGR03025">
    <property type="entry name" value="EPS_sugtrans"/>
    <property type="match status" value="1"/>
</dbReference>
<feature type="transmembrane region" description="Helical" evidence="7">
    <location>
        <begin position="32"/>
        <end position="52"/>
    </location>
</feature>
<proteinExistence type="inferred from homology"/>
<evidence type="ECO:0000313" key="9">
    <source>
        <dbReference type="EMBL" id="QCB94536.1"/>
    </source>
</evidence>
<feature type="transmembrane region" description="Helical" evidence="7">
    <location>
        <begin position="111"/>
        <end position="128"/>
    </location>
</feature>
<evidence type="ECO:0000256" key="6">
    <source>
        <dbReference type="ARBA" id="ARBA00023136"/>
    </source>
</evidence>
<reference evidence="9 10" key="1">
    <citation type="submission" date="2019-04" db="EMBL/GenBank/DDBJ databases">
        <title>Isolation and identification of Cellulomonas shaoxiangyii sp. Nov. isolated from feces of the Tibetan antelopes (Pantholops hodgsonii) in the Qinghai-Tibet plateau of China.</title>
        <authorList>
            <person name="Tian Z."/>
        </authorList>
    </citation>
    <scope>NUCLEOTIDE SEQUENCE [LARGE SCALE GENOMIC DNA]</scope>
    <source>
        <strain evidence="9 10">Z28</strain>
    </source>
</reference>
<dbReference type="KEGG" id="celz:E5225_14215"/>